<dbReference type="EMBL" id="DVJK01000108">
    <property type="protein sequence ID" value="HIS66680.1"/>
    <property type="molecule type" value="Genomic_DNA"/>
</dbReference>
<feature type="domain" description="Creatinase N-terminal" evidence="2">
    <location>
        <begin position="3"/>
        <end position="147"/>
    </location>
</feature>
<dbReference type="CDD" id="cd01066">
    <property type="entry name" value="APP_MetAP"/>
    <property type="match status" value="1"/>
</dbReference>
<evidence type="ECO:0000313" key="3">
    <source>
        <dbReference type="EMBL" id="HIS66680.1"/>
    </source>
</evidence>
<reference evidence="3" key="1">
    <citation type="submission" date="2020-10" db="EMBL/GenBank/DDBJ databases">
        <authorList>
            <person name="Gilroy R."/>
        </authorList>
    </citation>
    <scope>NUCLEOTIDE SEQUENCE</scope>
    <source>
        <strain evidence="3">ChiHjej10B9-9673</strain>
    </source>
</reference>
<accession>A0A9D1FCY8</accession>
<feature type="domain" description="Peptidase M24" evidence="1">
    <location>
        <begin position="160"/>
        <end position="366"/>
    </location>
</feature>
<dbReference type="Pfam" id="PF01321">
    <property type="entry name" value="Creatinase_N"/>
    <property type="match status" value="1"/>
</dbReference>
<reference evidence="3" key="2">
    <citation type="journal article" date="2021" name="PeerJ">
        <title>Extensive microbial diversity within the chicken gut microbiome revealed by metagenomics and culture.</title>
        <authorList>
            <person name="Gilroy R."/>
            <person name="Ravi A."/>
            <person name="Getino M."/>
            <person name="Pursley I."/>
            <person name="Horton D.L."/>
            <person name="Alikhan N.F."/>
            <person name="Baker D."/>
            <person name="Gharbi K."/>
            <person name="Hall N."/>
            <person name="Watson M."/>
            <person name="Adriaenssens E.M."/>
            <person name="Foster-Nyarko E."/>
            <person name="Jarju S."/>
            <person name="Secka A."/>
            <person name="Antonio M."/>
            <person name="Oren A."/>
            <person name="Chaudhuri R.R."/>
            <person name="La Ragione R."/>
            <person name="Hildebrand F."/>
            <person name="Pallen M.J."/>
        </authorList>
    </citation>
    <scope>NUCLEOTIDE SEQUENCE</scope>
    <source>
        <strain evidence="3">ChiHjej10B9-9673</strain>
    </source>
</reference>
<sequence>MANAAQKIKDAGLTCIMGSTKAVVCYLTGLSSVVWCSKAGTPGLMYLGADGHYGVMNSYTSVDAALYSTCMEPEDFFNYDYSGRNGIATNLFDAMCYTLRHFGYDKGKIGCELGAGFHLHMPLSLYESLRAEFPELEFVDASELIWDILSEKSEAQIADCREAEAINLRAVAAGMEYVKPGAMTEMELYKEIAKAGYLAGSEHFTYMSLVSGAERSLCVGCPASETELISAEPGTVIRVEGAAKRHELNVPFAANLVVGGVQAAQAPAWELAQGMIDAALSAVRAGASAGSVAEAMDAFAAASGRSDWVVQPGFAGSGFGWGRVDGPLLRAGSEYVLRPGMTLSLTASVRSEAVGMLILRQNVVVTAEGCEFLGGKTTEPLIV</sequence>
<dbReference type="SUPFAM" id="SSF53092">
    <property type="entry name" value="Creatinase/prolidase N-terminal domain"/>
    <property type="match status" value="1"/>
</dbReference>
<evidence type="ECO:0000313" key="4">
    <source>
        <dbReference type="Proteomes" id="UP000824001"/>
    </source>
</evidence>
<dbReference type="InterPro" id="IPR036005">
    <property type="entry name" value="Creatinase/aminopeptidase-like"/>
</dbReference>
<gene>
    <name evidence="3" type="ORF">IAC18_03855</name>
</gene>
<dbReference type="AlphaFoldDB" id="A0A9D1FCY8"/>
<name>A0A9D1FCY8_9FIRM</name>
<organism evidence="3 4">
    <name type="scientific">Candidatus Scatomorpha merdipullorum</name>
    <dbReference type="NCBI Taxonomy" id="2840927"/>
    <lineage>
        <taxon>Bacteria</taxon>
        <taxon>Bacillati</taxon>
        <taxon>Bacillota</taxon>
        <taxon>Clostridia</taxon>
        <taxon>Eubacteriales</taxon>
        <taxon>Candidatus Scatomorpha</taxon>
    </lineage>
</organism>
<dbReference type="Proteomes" id="UP000824001">
    <property type="component" value="Unassembled WGS sequence"/>
</dbReference>
<evidence type="ECO:0000259" key="1">
    <source>
        <dbReference type="Pfam" id="PF00557"/>
    </source>
</evidence>
<dbReference type="InterPro" id="IPR050659">
    <property type="entry name" value="Peptidase_M24B"/>
</dbReference>
<dbReference type="PANTHER" id="PTHR46112:SF2">
    <property type="entry name" value="XAA-PRO AMINOPEPTIDASE P-RELATED"/>
    <property type="match status" value="1"/>
</dbReference>
<dbReference type="InterPro" id="IPR029149">
    <property type="entry name" value="Creatin/AminoP/Spt16_N"/>
</dbReference>
<dbReference type="PANTHER" id="PTHR46112">
    <property type="entry name" value="AMINOPEPTIDASE"/>
    <property type="match status" value="1"/>
</dbReference>
<dbReference type="SUPFAM" id="SSF55920">
    <property type="entry name" value="Creatinase/aminopeptidase"/>
    <property type="match status" value="1"/>
</dbReference>
<dbReference type="Gene3D" id="3.90.230.10">
    <property type="entry name" value="Creatinase/methionine aminopeptidase superfamily"/>
    <property type="match status" value="1"/>
</dbReference>
<dbReference type="Pfam" id="PF00557">
    <property type="entry name" value="Peptidase_M24"/>
    <property type="match status" value="1"/>
</dbReference>
<dbReference type="InterPro" id="IPR000994">
    <property type="entry name" value="Pept_M24"/>
</dbReference>
<evidence type="ECO:0000259" key="2">
    <source>
        <dbReference type="Pfam" id="PF01321"/>
    </source>
</evidence>
<comment type="caution">
    <text evidence="3">The sequence shown here is derived from an EMBL/GenBank/DDBJ whole genome shotgun (WGS) entry which is preliminary data.</text>
</comment>
<dbReference type="Gene3D" id="3.40.350.10">
    <property type="entry name" value="Creatinase/prolidase N-terminal domain"/>
    <property type="match status" value="1"/>
</dbReference>
<protein>
    <submittedName>
        <fullName evidence="3">M24 family metallopeptidase</fullName>
    </submittedName>
</protein>
<dbReference type="InterPro" id="IPR000587">
    <property type="entry name" value="Creatinase_N"/>
</dbReference>
<proteinExistence type="predicted"/>